<keyword evidence="5" id="KW-1185">Reference proteome</keyword>
<protein>
    <recommendedName>
        <fullName evidence="3">dTTP/UTP pyrophosphatase</fullName>
        <shortName evidence="3">dTTPase/UTPase</shortName>
        <ecNumber evidence="3">3.6.1.9</ecNumber>
    </recommendedName>
    <alternativeName>
        <fullName evidence="3">Nucleoside triphosphate pyrophosphatase</fullName>
    </alternativeName>
    <alternativeName>
        <fullName evidence="3">Nucleotide pyrophosphatase</fullName>
        <shortName evidence="3">Nucleotide PPase</shortName>
    </alternativeName>
</protein>
<comment type="similarity">
    <text evidence="3">Belongs to the Maf family. YhdE subfamily.</text>
</comment>
<dbReference type="HAMAP" id="MF_00528">
    <property type="entry name" value="Maf"/>
    <property type="match status" value="1"/>
</dbReference>
<dbReference type="PANTHER" id="PTHR43213:SF5">
    <property type="entry name" value="BIFUNCTIONAL DTTP_UTP PYROPHOSPHATASE_METHYLTRANSFERASE PROTEIN-RELATED"/>
    <property type="match status" value="1"/>
</dbReference>
<dbReference type="PANTHER" id="PTHR43213">
    <property type="entry name" value="BIFUNCTIONAL DTTP/UTP PYROPHOSPHATASE/METHYLTRANSFERASE PROTEIN-RELATED"/>
    <property type="match status" value="1"/>
</dbReference>
<comment type="subcellular location">
    <subcellularLocation>
        <location evidence="3">Cytoplasm</location>
    </subcellularLocation>
</comment>
<feature type="site" description="Important for substrate specificity" evidence="3">
    <location>
        <position position="9"/>
    </location>
</feature>
<proteinExistence type="inferred from homology"/>
<comment type="catalytic activity">
    <reaction evidence="3">
        <text>UTP + H2O = UMP + diphosphate + H(+)</text>
        <dbReference type="Rhea" id="RHEA:29395"/>
        <dbReference type="ChEBI" id="CHEBI:15377"/>
        <dbReference type="ChEBI" id="CHEBI:15378"/>
        <dbReference type="ChEBI" id="CHEBI:33019"/>
        <dbReference type="ChEBI" id="CHEBI:46398"/>
        <dbReference type="ChEBI" id="CHEBI:57865"/>
        <dbReference type="EC" id="3.6.1.9"/>
    </reaction>
</comment>
<evidence type="ECO:0000313" key="5">
    <source>
        <dbReference type="Proteomes" id="UP001243623"/>
    </source>
</evidence>
<reference evidence="4" key="1">
    <citation type="submission" date="2023-03" db="EMBL/GenBank/DDBJ databases">
        <title>Selenobaculum gbiensis gen. nov. sp. nov., a new bacterium isolated from the gut microbiota of IBD patient.</title>
        <authorList>
            <person name="Yeo S."/>
            <person name="Park H."/>
            <person name="Huh C.S."/>
        </authorList>
    </citation>
    <scope>NUCLEOTIDE SEQUENCE</scope>
    <source>
        <strain evidence="4">ICN-92133</strain>
    </source>
</reference>
<comment type="catalytic activity">
    <reaction evidence="3">
        <text>dTTP + H2O = dTMP + diphosphate + H(+)</text>
        <dbReference type="Rhea" id="RHEA:28534"/>
        <dbReference type="ChEBI" id="CHEBI:15377"/>
        <dbReference type="ChEBI" id="CHEBI:15378"/>
        <dbReference type="ChEBI" id="CHEBI:33019"/>
        <dbReference type="ChEBI" id="CHEBI:37568"/>
        <dbReference type="ChEBI" id="CHEBI:63528"/>
        <dbReference type="EC" id="3.6.1.9"/>
    </reaction>
</comment>
<dbReference type="Gene3D" id="3.90.950.10">
    <property type="match status" value="1"/>
</dbReference>
<dbReference type="KEGG" id="sgbi:P3F81_03545"/>
<keyword evidence="3" id="KW-0546">Nucleotide metabolism</keyword>
<comment type="cofactor">
    <cofactor evidence="1 3">
        <name>a divalent metal cation</name>
        <dbReference type="ChEBI" id="CHEBI:60240"/>
    </cofactor>
</comment>
<evidence type="ECO:0000256" key="1">
    <source>
        <dbReference type="ARBA" id="ARBA00001968"/>
    </source>
</evidence>
<dbReference type="EMBL" id="CP120678">
    <property type="protein sequence ID" value="WIW71399.1"/>
    <property type="molecule type" value="Genomic_DNA"/>
</dbReference>
<dbReference type="Proteomes" id="UP001243623">
    <property type="component" value="Chromosome"/>
</dbReference>
<dbReference type="InterPro" id="IPR003697">
    <property type="entry name" value="Maf-like"/>
</dbReference>
<keyword evidence="3" id="KW-0963">Cytoplasm</keyword>
<evidence type="ECO:0000256" key="3">
    <source>
        <dbReference type="HAMAP-Rule" id="MF_00528"/>
    </source>
</evidence>
<sequence>MILASSSPRRQELLQQIGIKFEVIPSDCEEIMDADISPEDLVMGNALKKARDVACKSFYRDVVLGADTVVAIDKKIFGKPASEEEAKEMLLTIAGRSHDVYTGISLVINNKEYCDYSKTTVKFTKMSEKEILDYIATGEPLDKAGAYGIQGKAAQYVEEIRGCYFNIVGLPLALLKRMVNEAGIELK</sequence>
<dbReference type="EC" id="3.6.1.9" evidence="3"/>
<dbReference type="Pfam" id="PF02545">
    <property type="entry name" value="Maf"/>
    <property type="match status" value="1"/>
</dbReference>
<feature type="site" description="Important for substrate specificity" evidence="3">
    <location>
        <position position="150"/>
    </location>
</feature>
<comment type="caution">
    <text evidence="3">Lacks conserved residue(s) required for the propagation of feature annotation.</text>
</comment>
<dbReference type="PIRSF" id="PIRSF006305">
    <property type="entry name" value="Maf"/>
    <property type="match status" value="1"/>
</dbReference>
<dbReference type="GO" id="GO:0005737">
    <property type="term" value="C:cytoplasm"/>
    <property type="evidence" value="ECO:0007669"/>
    <property type="project" value="UniProtKB-SubCell"/>
</dbReference>
<dbReference type="NCBIfam" id="TIGR00172">
    <property type="entry name" value="maf"/>
    <property type="match status" value="1"/>
</dbReference>
<name>A0A9Y2AJM7_9FIRM</name>
<evidence type="ECO:0000256" key="2">
    <source>
        <dbReference type="ARBA" id="ARBA00022801"/>
    </source>
</evidence>
<feature type="site" description="Important for substrate specificity" evidence="3">
    <location>
        <position position="68"/>
    </location>
</feature>
<accession>A0A9Y2AJM7</accession>
<dbReference type="InterPro" id="IPR029001">
    <property type="entry name" value="ITPase-like_fam"/>
</dbReference>
<keyword evidence="2 3" id="KW-0378">Hydrolase</keyword>
<dbReference type="GO" id="GO:0047429">
    <property type="term" value="F:nucleoside triphosphate diphosphatase activity"/>
    <property type="evidence" value="ECO:0007669"/>
    <property type="project" value="UniProtKB-EC"/>
</dbReference>
<dbReference type="GO" id="GO:0009117">
    <property type="term" value="P:nucleotide metabolic process"/>
    <property type="evidence" value="ECO:0007669"/>
    <property type="project" value="UniProtKB-KW"/>
</dbReference>
<dbReference type="RefSeq" id="WP_147667712.1">
    <property type="nucleotide sequence ID" value="NZ_CP120678.1"/>
</dbReference>
<dbReference type="CDD" id="cd00555">
    <property type="entry name" value="Maf"/>
    <property type="match status" value="1"/>
</dbReference>
<dbReference type="SUPFAM" id="SSF52972">
    <property type="entry name" value="ITPase-like"/>
    <property type="match status" value="1"/>
</dbReference>
<gene>
    <name evidence="4" type="ORF">P3F81_03545</name>
</gene>
<organism evidence="4 5">
    <name type="scientific">Selenobaculum gibii</name>
    <dbReference type="NCBI Taxonomy" id="3054208"/>
    <lineage>
        <taxon>Bacteria</taxon>
        <taxon>Bacillati</taxon>
        <taxon>Bacillota</taxon>
        <taxon>Negativicutes</taxon>
        <taxon>Selenomonadales</taxon>
        <taxon>Selenomonadaceae</taxon>
        <taxon>Selenobaculum</taxon>
    </lineage>
</organism>
<comment type="function">
    <text evidence="3">Nucleoside triphosphate pyrophosphatase that hydrolyzes dTTP and UTP. May have a dual role in cell division arrest and in preventing the incorporation of modified nucleotides into cellular nucleic acids.</text>
</comment>
<evidence type="ECO:0000313" key="4">
    <source>
        <dbReference type="EMBL" id="WIW71399.1"/>
    </source>
</evidence>
<feature type="active site" description="Proton acceptor" evidence="3">
    <location>
        <position position="67"/>
    </location>
</feature>
<dbReference type="AlphaFoldDB" id="A0A9Y2AJM7"/>